<name>A0A1Y1WDG2_9FUNG</name>
<dbReference type="AlphaFoldDB" id="A0A1Y1WDG2"/>
<gene>
    <name evidence="1" type="ORF">DL89DRAFT_266576</name>
</gene>
<evidence type="ECO:0000313" key="2">
    <source>
        <dbReference type="Proteomes" id="UP000193922"/>
    </source>
</evidence>
<dbReference type="Proteomes" id="UP000193922">
    <property type="component" value="Unassembled WGS sequence"/>
</dbReference>
<sequence>MPSLAQNLPVIIAERVLHFLILGDTTEEAWRTHSNATFRCLRPVSQLCRSWRAASVDRLFEHVCKLPAGENSNPRHANNIHGFLEAIQRLFPAAVYTTVFHGWPEASESWPLLAVELLRGLFLRNTRVSCSEIWLTTVPGLISDDACLQGIDATIMSPSPHFIEIVRRSAPALQHLRLKLGQSFIFKRVVAGDDGAGPVFSQLRRLELFSSTDRSALANGRLVSPDGTPFPALETLSCHMSYPFGNDVLLRGNGQSLRVLDIYISNELLDVFERCSVFASQRFTALACLKLGNLQGEHGVIDKARVVRICNLFQQKTVVEVLGRVDFLYDTLQPYLGDMARTIRVLDIPQLECTFEQIVVLISSLPFLQMLSATCLKSDALASEIDSVHATCTGMCAVKKSVGRVTNRFDNPAQLHFDTHLDIACQTVGFAGSVYASGPPISQRLIDLDIRIERANKRMQAIRLCIILAILCPSVRSFTYYSRTSELTVDRSRFTSNKEFQKLTARVRSSIDNCLDMH</sequence>
<dbReference type="EMBL" id="MCFD01000004">
    <property type="protein sequence ID" value="ORX71569.1"/>
    <property type="molecule type" value="Genomic_DNA"/>
</dbReference>
<reference evidence="1 2" key="1">
    <citation type="submission" date="2016-07" db="EMBL/GenBank/DDBJ databases">
        <title>Pervasive Adenine N6-methylation of Active Genes in Fungi.</title>
        <authorList>
            <consortium name="DOE Joint Genome Institute"/>
            <person name="Mondo S.J."/>
            <person name="Dannebaum R.O."/>
            <person name="Kuo R.C."/>
            <person name="Labutti K."/>
            <person name="Haridas S."/>
            <person name="Kuo A."/>
            <person name="Salamov A."/>
            <person name="Ahrendt S.R."/>
            <person name="Lipzen A."/>
            <person name="Sullivan W."/>
            <person name="Andreopoulos W.B."/>
            <person name="Clum A."/>
            <person name="Lindquist E."/>
            <person name="Daum C."/>
            <person name="Ramamoorthy G.K."/>
            <person name="Gryganskyi A."/>
            <person name="Culley D."/>
            <person name="Magnuson J.K."/>
            <person name="James T.Y."/>
            <person name="O'Malley M.A."/>
            <person name="Stajich J.E."/>
            <person name="Spatafora J.W."/>
            <person name="Visel A."/>
            <person name="Grigoriev I.V."/>
        </authorList>
    </citation>
    <scope>NUCLEOTIDE SEQUENCE [LARGE SCALE GENOMIC DNA]</scope>
    <source>
        <strain evidence="1 2">ATCC 12442</strain>
    </source>
</reference>
<dbReference type="GeneID" id="63803773"/>
<dbReference type="OrthoDB" id="5545596at2759"/>
<comment type="caution">
    <text evidence="1">The sequence shown here is derived from an EMBL/GenBank/DDBJ whole genome shotgun (WGS) entry which is preliminary data.</text>
</comment>
<protein>
    <recommendedName>
        <fullName evidence="3">F-box domain-containing protein</fullName>
    </recommendedName>
</protein>
<evidence type="ECO:0008006" key="3">
    <source>
        <dbReference type="Google" id="ProtNLM"/>
    </source>
</evidence>
<proteinExistence type="predicted"/>
<dbReference type="RefSeq" id="XP_040745084.1">
    <property type="nucleotide sequence ID" value="XM_040887125.1"/>
</dbReference>
<evidence type="ECO:0000313" key="1">
    <source>
        <dbReference type="EMBL" id="ORX71569.1"/>
    </source>
</evidence>
<organism evidence="1 2">
    <name type="scientific">Linderina pennispora</name>
    <dbReference type="NCBI Taxonomy" id="61395"/>
    <lineage>
        <taxon>Eukaryota</taxon>
        <taxon>Fungi</taxon>
        <taxon>Fungi incertae sedis</taxon>
        <taxon>Zoopagomycota</taxon>
        <taxon>Kickxellomycotina</taxon>
        <taxon>Kickxellomycetes</taxon>
        <taxon>Kickxellales</taxon>
        <taxon>Kickxellaceae</taxon>
        <taxon>Linderina</taxon>
    </lineage>
</organism>
<keyword evidence="2" id="KW-1185">Reference proteome</keyword>
<accession>A0A1Y1WDG2</accession>